<dbReference type="PIRSF" id="PIRSF000521">
    <property type="entry name" value="Transaminase_4ab_Lys_Orn"/>
    <property type="match status" value="1"/>
</dbReference>
<comment type="similarity">
    <text evidence="1 5">Belongs to the class-III pyridoxal-phosphate-dependent aminotransferase family.</text>
</comment>
<dbReference type="Gene3D" id="3.90.1150.10">
    <property type="entry name" value="Aspartate Aminotransferase, domain 1"/>
    <property type="match status" value="1"/>
</dbReference>
<dbReference type="AlphaFoldDB" id="U1MRJ6"/>
<reference evidence="6 7" key="1">
    <citation type="journal article" date="2013" name="Genome Announc.">
        <title>First draft genome sequence from a member of the genus agrococcus, isolated from modern microbialites.</title>
        <authorList>
            <person name="White R.A.III."/>
            <person name="Grassa C.J."/>
            <person name="Suttle C.A."/>
        </authorList>
    </citation>
    <scope>NUCLEOTIDE SEQUENCE [LARGE SCALE GENOMIC DNA]</scope>
    <source>
        <strain evidence="6 7">RW1</strain>
    </source>
</reference>
<organism evidence="6 7">
    <name type="scientific">Agrococcus pavilionensis RW1</name>
    <dbReference type="NCBI Taxonomy" id="1330458"/>
    <lineage>
        <taxon>Bacteria</taxon>
        <taxon>Bacillati</taxon>
        <taxon>Actinomycetota</taxon>
        <taxon>Actinomycetes</taxon>
        <taxon>Micrococcales</taxon>
        <taxon>Microbacteriaceae</taxon>
        <taxon>Agrococcus</taxon>
    </lineage>
</organism>
<dbReference type="NCBIfam" id="NF005102">
    <property type="entry name" value="PRK06541.1"/>
    <property type="match status" value="1"/>
</dbReference>
<keyword evidence="2" id="KW-0032">Aminotransferase</keyword>
<evidence type="ECO:0000256" key="2">
    <source>
        <dbReference type="ARBA" id="ARBA00022576"/>
    </source>
</evidence>
<dbReference type="InterPro" id="IPR015421">
    <property type="entry name" value="PyrdxlP-dep_Trfase_major"/>
</dbReference>
<dbReference type="FunFam" id="3.40.640.10:FF:000014">
    <property type="entry name" value="Adenosylmethionine-8-amino-7-oxononanoate aminotransferase, probable"/>
    <property type="match status" value="1"/>
</dbReference>
<keyword evidence="3" id="KW-0808">Transferase</keyword>
<evidence type="ECO:0000313" key="7">
    <source>
        <dbReference type="Proteomes" id="UP000016462"/>
    </source>
</evidence>
<evidence type="ECO:0000313" key="6">
    <source>
        <dbReference type="EMBL" id="ERG64576.1"/>
    </source>
</evidence>
<dbReference type="InterPro" id="IPR015424">
    <property type="entry name" value="PyrdxlP-dep_Trfase"/>
</dbReference>
<dbReference type="InterPro" id="IPR049704">
    <property type="entry name" value="Aminotrans_3_PPA_site"/>
</dbReference>
<evidence type="ECO:0000256" key="3">
    <source>
        <dbReference type="ARBA" id="ARBA00022679"/>
    </source>
</evidence>
<keyword evidence="7" id="KW-1185">Reference proteome</keyword>
<protein>
    <recommendedName>
        <fullName evidence="8">Aminotransferase</fullName>
    </recommendedName>
</protein>
<dbReference type="GO" id="GO:0008483">
    <property type="term" value="F:transaminase activity"/>
    <property type="evidence" value="ECO:0007669"/>
    <property type="project" value="UniProtKB-KW"/>
</dbReference>
<proteinExistence type="inferred from homology"/>
<dbReference type="CDD" id="cd00610">
    <property type="entry name" value="OAT_like"/>
    <property type="match status" value="1"/>
</dbReference>
<dbReference type="EMBL" id="ASHR01000017">
    <property type="protein sequence ID" value="ERG64576.1"/>
    <property type="molecule type" value="Genomic_DNA"/>
</dbReference>
<sequence>MSTPADHLWMHFTRMADADRAPVIVRGEGAYIWDDRGKRYLDGLAGLFVNQLGHGRADLAAVAAKQAETLAFFPVWSYAHPSAIELADKLASLTPGDLNRIFFTSGGGEAVESAWKLAKNYFRLTGKPQKHKVISRAIAYHGTTHGALSITGLPGLKQMFEPLVPSTFRVPSTNLYRAPVHRDDPEAFGRWAADQIAVAIEQEGPETVAAVFLEPVQNSGGCFPPPPGYFQRVREICDEYDVLLVSDEVICAFGRLGTMFGAERYGYQPDIITCAKGLTSGYAPLGAMIASDRLFEPFTEPGAMFAHGYTFGGHPVATAVGLANLEAFEREGVLEHVRAYEGAFRATLEGLTDLPIVGDVRGDGYFFGIELVKDKESRETFDEAESERLLRGFLSTALFDAGLYCRADDRGDPVIQLSPPLICDQSHFDEMGQILRGVLSEAWSHL</sequence>
<name>U1MRJ6_9MICO</name>
<dbReference type="OrthoDB" id="9801834at2"/>
<gene>
    <name evidence="6" type="ORF">L332_08965</name>
</gene>
<dbReference type="RefSeq" id="WP_021010108.1">
    <property type="nucleotide sequence ID" value="NZ_ASHR01000017.1"/>
</dbReference>
<dbReference type="Gene3D" id="3.40.640.10">
    <property type="entry name" value="Type I PLP-dependent aspartate aminotransferase-like (Major domain)"/>
    <property type="match status" value="1"/>
</dbReference>
<dbReference type="PANTHER" id="PTHR43094">
    <property type="entry name" value="AMINOTRANSFERASE"/>
    <property type="match status" value="1"/>
</dbReference>
<evidence type="ECO:0000256" key="1">
    <source>
        <dbReference type="ARBA" id="ARBA00008954"/>
    </source>
</evidence>
<comment type="caution">
    <text evidence="6">The sequence shown here is derived from an EMBL/GenBank/DDBJ whole genome shotgun (WGS) entry which is preliminary data.</text>
</comment>
<dbReference type="PANTHER" id="PTHR43094:SF1">
    <property type="entry name" value="AMINOTRANSFERASE CLASS-III"/>
    <property type="match status" value="1"/>
</dbReference>
<evidence type="ECO:0000256" key="5">
    <source>
        <dbReference type="RuleBase" id="RU003560"/>
    </source>
</evidence>
<evidence type="ECO:0000256" key="4">
    <source>
        <dbReference type="ARBA" id="ARBA00022898"/>
    </source>
</evidence>
<dbReference type="GO" id="GO:0030170">
    <property type="term" value="F:pyridoxal phosphate binding"/>
    <property type="evidence" value="ECO:0007669"/>
    <property type="project" value="InterPro"/>
</dbReference>
<dbReference type="SUPFAM" id="SSF53383">
    <property type="entry name" value="PLP-dependent transferases"/>
    <property type="match status" value="1"/>
</dbReference>
<dbReference type="PROSITE" id="PS00600">
    <property type="entry name" value="AA_TRANSFER_CLASS_3"/>
    <property type="match status" value="1"/>
</dbReference>
<dbReference type="InterPro" id="IPR005814">
    <property type="entry name" value="Aminotrans_3"/>
</dbReference>
<keyword evidence="4 5" id="KW-0663">Pyridoxal phosphate</keyword>
<dbReference type="InterPro" id="IPR015422">
    <property type="entry name" value="PyrdxlP-dep_Trfase_small"/>
</dbReference>
<dbReference type="Proteomes" id="UP000016462">
    <property type="component" value="Unassembled WGS sequence"/>
</dbReference>
<dbReference type="Pfam" id="PF00202">
    <property type="entry name" value="Aminotran_3"/>
    <property type="match status" value="1"/>
</dbReference>
<accession>U1MRJ6</accession>
<evidence type="ECO:0008006" key="8">
    <source>
        <dbReference type="Google" id="ProtNLM"/>
    </source>
</evidence>